<dbReference type="EMBL" id="PEBK01000007">
    <property type="protein sequence ID" value="PJM74811.1"/>
    <property type="molecule type" value="Genomic_DNA"/>
</dbReference>
<evidence type="ECO:0000313" key="8">
    <source>
        <dbReference type="EMBL" id="PJM74811.1"/>
    </source>
</evidence>
<gene>
    <name evidence="8" type="ORF">CSQ87_07615</name>
</gene>
<dbReference type="PANTHER" id="PTHR43673">
    <property type="entry name" value="NAD(P)H NITROREDUCTASE YDGI-RELATED"/>
    <property type="match status" value="1"/>
</dbReference>
<comment type="caution">
    <text evidence="8">The sequence shown here is derived from an EMBL/GenBank/DDBJ whole genome shotgun (WGS) entry which is preliminary data.</text>
</comment>
<dbReference type="Pfam" id="PF00881">
    <property type="entry name" value="Nitroreductase"/>
    <property type="match status" value="2"/>
</dbReference>
<dbReference type="GO" id="GO:0016491">
    <property type="term" value="F:oxidoreductase activity"/>
    <property type="evidence" value="ECO:0007669"/>
    <property type="project" value="UniProtKB-KW"/>
</dbReference>
<keyword evidence="9" id="KW-1185">Reference proteome</keyword>
<organism evidence="8 9">
    <name type="scientific">Bifidobacterium simiarum</name>
    <dbReference type="NCBI Taxonomy" id="2045441"/>
    <lineage>
        <taxon>Bacteria</taxon>
        <taxon>Bacillati</taxon>
        <taxon>Actinomycetota</taxon>
        <taxon>Actinomycetes</taxon>
        <taxon>Bifidobacteriales</taxon>
        <taxon>Bifidobacteriaceae</taxon>
        <taxon>Bifidobacterium</taxon>
    </lineage>
</organism>
<dbReference type="SUPFAM" id="SSF55469">
    <property type="entry name" value="FMN-dependent nitroreductase-like"/>
    <property type="match status" value="1"/>
</dbReference>
<dbReference type="InterPro" id="IPR000415">
    <property type="entry name" value="Nitroreductase-like"/>
</dbReference>
<dbReference type="PANTHER" id="PTHR43673:SF2">
    <property type="entry name" value="NITROREDUCTASE"/>
    <property type="match status" value="1"/>
</dbReference>
<sequence>MEFNEVIRNRYACRKYDDRQVEQPVLERILDAGRIAPTSVDQQEQHITVIRSDDGLATVDALTECRYGAPVVLLVTFARNDVYTYPGGRYGSGVEDASIALTHMMLAATDAGLASCWVNAFDPDKARKAFAVPDGEEIVAMLDLGYPADDTEPSAKHAKRKSLDELVSYR</sequence>
<dbReference type="AlphaFoldDB" id="A0A2M9HDD2"/>
<keyword evidence="3" id="KW-0285">Flavoprotein</keyword>
<feature type="domain" description="Nitroreductase" evidence="7">
    <location>
        <begin position="7"/>
        <end position="56"/>
    </location>
</feature>
<dbReference type="OrthoDB" id="9798230at2"/>
<dbReference type="CDD" id="cd20609">
    <property type="entry name" value="nitroreductase"/>
    <property type="match status" value="1"/>
</dbReference>
<dbReference type="InterPro" id="IPR029479">
    <property type="entry name" value="Nitroreductase"/>
</dbReference>
<comment type="similarity">
    <text evidence="2">Belongs to the nitroreductase family.</text>
</comment>
<keyword evidence="4" id="KW-0288">FMN</keyword>
<dbReference type="RefSeq" id="WP_100513290.1">
    <property type="nucleotide sequence ID" value="NZ_PEBK01000007.1"/>
</dbReference>
<evidence type="ECO:0000256" key="3">
    <source>
        <dbReference type="ARBA" id="ARBA00022630"/>
    </source>
</evidence>
<reference evidence="8 9" key="1">
    <citation type="submission" date="2017-10" db="EMBL/GenBank/DDBJ databases">
        <title>Draft genome sequences of strains TRE 1, TRE 9, TRE H and TRI 7, isolated from tamarins, belonging to four potential novel Bifidobacterium species.</title>
        <authorList>
            <person name="Mattarelli P."/>
            <person name="Modesto M."/>
            <person name="Puglisi E."/>
            <person name="Morelli L."/>
            <person name="Spezio C."/>
            <person name="Bonetti A."/>
            <person name="Sandri C."/>
        </authorList>
    </citation>
    <scope>NUCLEOTIDE SEQUENCE [LARGE SCALE GENOMIC DNA]</scope>
    <source>
        <strain evidence="9">TRI7</strain>
    </source>
</reference>
<comment type="cofactor">
    <cofactor evidence="1">
        <name>FMN</name>
        <dbReference type="ChEBI" id="CHEBI:58210"/>
    </cofactor>
</comment>
<evidence type="ECO:0000259" key="7">
    <source>
        <dbReference type="Pfam" id="PF00881"/>
    </source>
</evidence>
<accession>A0A2M9HDD2</accession>
<evidence type="ECO:0000256" key="5">
    <source>
        <dbReference type="ARBA" id="ARBA00023002"/>
    </source>
</evidence>
<evidence type="ECO:0000256" key="4">
    <source>
        <dbReference type="ARBA" id="ARBA00022643"/>
    </source>
</evidence>
<evidence type="ECO:0000256" key="2">
    <source>
        <dbReference type="ARBA" id="ARBA00007118"/>
    </source>
</evidence>
<feature type="region of interest" description="Disordered" evidence="6">
    <location>
        <begin position="149"/>
        <end position="170"/>
    </location>
</feature>
<protein>
    <submittedName>
        <fullName evidence="8">Nitroreductase</fullName>
    </submittedName>
</protein>
<name>A0A2M9HDD2_9BIFI</name>
<dbReference type="Proteomes" id="UP000231451">
    <property type="component" value="Unassembled WGS sequence"/>
</dbReference>
<keyword evidence="5" id="KW-0560">Oxidoreductase</keyword>
<feature type="domain" description="Nitroreductase" evidence="7">
    <location>
        <begin position="67"/>
        <end position="146"/>
    </location>
</feature>
<proteinExistence type="inferred from homology"/>
<dbReference type="Gene3D" id="3.40.109.10">
    <property type="entry name" value="NADH Oxidase"/>
    <property type="match status" value="1"/>
</dbReference>
<evidence type="ECO:0000313" key="9">
    <source>
        <dbReference type="Proteomes" id="UP000231451"/>
    </source>
</evidence>
<evidence type="ECO:0000256" key="6">
    <source>
        <dbReference type="SAM" id="MobiDB-lite"/>
    </source>
</evidence>
<evidence type="ECO:0000256" key="1">
    <source>
        <dbReference type="ARBA" id="ARBA00001917"/>
    </source>
</evidence>